<organism evidence="8 9">
    <name type="scientific">Aspergillus sclerotialis</name>
    <dbReference type="NCBI Taxonomy" id="2070753"/>
    <lineage>
        <taxon>Eukaryota</taxon>
        <taxon>Fungi</taxon>
        <taxon>Dikarya</taxon>
        <taxon>Ascomycota</taxon>
        <taxon>Pezizomycotina</taxon>
        <taxon>Eurotiomycetes</taxon>
        <taxon>Eurotiomycetidae</taxon>
        <taxon>Eurotiales</taxon>
        <taxon>Aspergillaceae</taxon>
        <taxon>Aspergillus</taxon>
        <taxon>Aspergillus subgen. Polypaecilum</taxon>
    </lineage>
</organism>
<evidence type="ECO:0000259" key="7">
    <source>
        <dbReference type="SMART" id="SM01370"/>
    </source>
</evidence>
<keyword evidence="5" id="KW-0539">Nucleus</keyword>
<keyword evidence="3" id="KW-0805">Transcription regulation</keyword>
<feature type="compositionally biased region" description="Pro residues" evidence="6">
    <location>
        <begin position="23"/>
        <end position="32"/>
    </location>
</feature>
<feature type="compositionally biased region" description="Basic and acidic residues" evidence="6">
    <location>
        <begin position="50"/>
        <end position="70"/>
    </location>
</feature>
<dbReference type="OrthoDB" id="153872at2759"/>
<feature type="compositionally biased region" description="Acidic residues" evidence="6">
    <location>
        <begin position="393"/>
        <end position="417"/>
    </location>
</feature>
<evidence type="ECO:0000256" key="2">
    <source>
        <dbReference type="ARBA" id="ARBA00009368"/>
    </source>
</evidence>
<dbReference type="EMBL" id="MVGC01000874">
    <property type="protein sequence ID" value="RJE17516.1"/>
    <property type="molecule type" value="Genomic_DNA"/>
</dbReference>
<evidence type="ECO:0000313" key="8">
    <source>
        <dbReference type="EMBL" id="RJE17516.1"/>
    </source>
</evidence>
<comment type="caution">
    <text evidence="8">The sequence shown here is derived from an EMBL/GenBank/DDBJ whole genome shotgun (WGS) entry which is preliminary data.</text>
</comment>
<comment type="similarity">
    <text evidence="2">Belongs to the TAF7 family.</text>
</comment>
<reference evidence="9" key="1">
    <citation type="submission" date="2017-02" db="EMBL/GenBank/DDBJ databases">
        <authorList>
            <person name="Tafer H."/>
            <person name="Lopandic K."/>
        </authorList>
    </citation>
    <scope>NUCLEOTIDE SEQUENCE [LARGE SCALE GENOMIC DNA]</scope>
    <source>
        <strain evidence="9">CBS 366.77</strain>
    </source>
</reference>
<evidence type="ECO:0000256" key="4">
    <source>
        <dbReference type="ARBA" id="ARBA00023163"/>
    </source>
</evidence>
<evidence type="ECO:0000313" key="9">
    <source>
        <dbReference type="Proteomes" id="UP000266188"/>
    </source>
</evidence>
<feature type="region of interest" description="Disordered" evidence="6">
    <location>
        <begin position="371"/>
        <end position="426"/>
    </location>
</feature>
<dbReference type="PANTHER" id="PTHR12228">
    <property type="entry name" value="TRANSCRIPTION INITIATION FACTOR TFIID 55 KD SUBUNIT-RELATED"/>
    <property type="match status" value="1"/>
</dbReference>
<feature type="region of interest" description="Disordered" evidence="6">
    <location>
        <begin position="1"/>
        <end position="129"/>
    </location>
</feature>
<dbReference type="STRING" id="2070753.A0A3A2Z3T3"/>
<feature type="compositionally biased region" description="Polar residues" evidence="6">
    <location>
        <begin position="377"/>
        <end position="391"/>
    </location>
</feature>
<accession>A0A3A2Z3T3</accession>
<dbReference type="SMART" id="SM01370">
    <property type="entry name" value="TAFII55_N"/>
    <property type="match status" value="1"/>
</dbReference>
<proteinExistence type="inferred from homology"/>
<keyword evidence="9" id="KW-1185">Reference proteome</keyword>
<protein>
    <recommendedName>
        <fullName evidence="7">TAFII55 protein conserved region domain-containing protein</fullName>
    </recommendedName>
</protein>
<dbReference type="GO" id="GO:0016251">
    <property type="term" value="F:RNA polymerase II general transcription initiation factor activity"/>
    <property type="evidence" value="ECO:0007669"/>
    <property type="project" value="TreeGrafter"/>
</dbReference>
<dbReference type="GO" id="GO:0051123">
    <property type="term" value="P:RNA polymerase II preinitiation complex assembly"/>
    <property type="evidence" value="ECO:0007669"/>
    <property type="project" value="TreeGrafter"/>
</dbReference>
<dbReference type="InterPro" id="IPR006751">
    <property type="entry name" value="TAFII55_prot_cons_reg"/>
</dbReference>
<dbReference type="Pfam" id="PF04658">
    <property type="entry name" value="TAFII55_N"/>
    <property type="match status" value="1"/>
</dbReference>
<evidence type="ECO:0000256" key="1">
    <source>
        <dbReference type="ARBA" id="ARBA00004123"/>
    </source>
</evidence>
<feature type="domain" description="TAFII55 protein conserved region" evidence="7">
    <location>
        <begin position="135"/>
        <end position="294"/>
    </location>
</feature>
<name>A0A3A2Z3T3_9EURO</name>
<dbReference type="InterPro" id="IPR037817">
    <property type="entry name" value="TAF7"/>
</dbReference>
<comment type="subcellular location">
    <subcellularLocation>
        <location evidence="1">Nucleus</location>
    </subcellularLocation>
</comment>
<dbReference type="AlphaFoldDB" id="A0A3A2Z3T3"/>
<evidence type="ECO:0000256" key="5">
    <source>
        <dbReference type="ARBA" id="ARBA00023242"/>
    </source>
</evidence>
<dbReference type="CDD" id="cd08047">
    <property type="entry name" value="TAF7"/>
    <property type="match status" value="1"/>
</dbReference>
<dbReference type="Proteomes" id="UP000266188">
    <property type="component" value="Unassembled WGS sequence"/>
</dbReference>
<sequence length="482" mass="53653">MSSSHRPSLKLTFGKKPTEEPPQEPPPAPTPDAPQRKLTLKIPSKPQEAQTEKKPKKKDPSKPTKKRPADEPALNEPPTEAPSSQKAGPKRLKLNPSKRPGVQSIRIKNKGLVPTRPTGVGYDSEASDTEVDPAVEEQFILRMAPGEDCEYLRQAINERRFDKGEFAFKPLTREGRRAILKIRDKQYVAALVDLPCIIEGMKSWDRRGWYKSADICQMLLVLGLVSNDKEAMEYPLPSEIQFPDEKTLQYPHGLTPPLRWVRKRRFRERVSTRTIEQVENAVEDLINQDEMSMEPPQYELLDSAALSRAEVLAQDGEYEDDEYYDDEQDAEGDADEGLFDAGVDAEDDLAAEMEAALAAGAEDVPIQAAGAGPAEMPQTSTPTAKQSSPGATSEDESDVSEGDGDEVPGEELDDEQLEQQRQVQQSREEIVELEALIRAETVKWQMQTNPILKNKMAKRIQDLKQAVSLKKVSIGEGDDAAT</sequence>
<evidence type="ECO:0000256" key="3">
    <source>
        <dbReference type="ARBA" id="ARBA00023015"/>
    </source>
</evidence>
<dbReference type="GO" id="GO:0005669">
    <property type="term" value="C:transcription factor TFIID complex"/>
    <property type="evidence" value="ECO:0007669"/>
    <property type="project" value="InterPro"/>
</dbReference>
<evidence type="ECO:0000256" key="6">
    <source>
        <dbReference type="SAM" id="MobiDB-lite"/>
    </source>
</evidence>
<dbReference type="PANTHER" id="PTHR12228:SF0">
    <property type="entry name" value="TATA-BOX BINDING PROTEIN ASSOCIATED FACTOR 7"/>
    <property type="match status" value="1"/>
</dbReference>
<keyword evidence="4" id="KW-0804">Transcription</keyword>
<gene>
    <name evidence="8" type="ORF">PHISCL_10147</name>
</gene>